<evidence type="ECO:0000259" key="5">
    <source>
        <dbReference type="PROSITE" id="PS50177"/>
    </source>
</evidence>
<keyword evidence="3" id="KW-0653">Protein transport</keyword>
<dbReference type="SUPFAM" id="SSF54427">
    <property type="entry name" value="NTF2-like"/>
    <property type="match status" value="1"/>
</dbReference>
<dbReference type="FunFam" id="3.10.450.50:FF:000006">
    <property type="entry name" value="NTF2-related export protein 2 isoform 1"/>
    <property type="match status" value="1"/>
</dbReference>
<dbReference type="CDD" id="cd00780">
    <property type="entry name" value="NTF2"/>
    <property type="match status" value="1"/>
</dbReference>
<proteinExistence type="predicted"/>
<accession>A0A8C1F284</accession>
<dbReference type="GO" id="GO:0006913">
    <property type="term" value="P:nucleocytoplasmic transport"/>
    <property type="evidence" value="ECO:0007669"/>
    <property type="project" value="InterPro"/>
</dbReference>
<dbReference type="GO" id="GO:0005634">
    <property type="term" value="C:nucleus"/>
    <property type="evidence" value="ECO:0007669"/>
    <property type="project" value="UniProtKB-SubCell"/>
</dbReference>
<evidence type="ECO:0000256" key="1">
    <source>
        <dbReference type="ARBA" id="ARBA00004123"/>
    </source>
</evidence>
<reference evidence="6" key="2">
    <citation type="submission" date="2025-09" db="UniProtKB">
        <authorList>
            <consortium name="Ensembl"/>
        </authorList>
    </citation>
    <scope>IDENTIFICATION</scope>
</reference>
<dbReference type="OMA" id="HFTRLYY"/>
<dbReference type="PANTHER" id="PTHR12612">
    <property type="entry name" value="NUCLEAR TRANSPORT FACTOR 2"/>
    <property type="match status" value="1"/>
</dbReference>
<evidence type="ECO:0000256" key="3">
    <source>
        <dbReference type="ARBA" id="ARBA00022927"/>
    </source>
</evidence>
<evidence type="ECO:0000256" key="4">
    <source>
        <dbReference type="ARBA" id="ARBA00023242"/>
    </source>
</evidence>
<dbReference type="InterPro" id="IPR032710">
    <property type="entry name" value="NTF2-like_dom_sf"/>
</dbReference>
<keyword evidence="2" id="KW-0813">Transport</keyword>
<dbReference type="Ensembl" id="ENSCCRT00000093684.2">
    <property type="protein sequence ID" value="ENSCCRP00000086231.2"/>
    <property type="gene ID" value="ENSCCRG00000046946.2"/>
</dbReference>
<dbReference type="GO" id="GO:0015031">
    <property type="term" value="P:protein transport"/>
    <property type="evidence" value="ECO:0007669"/>
    <property type="project" value="UniProtKB-KW"/>
</dbReference>
<reference evidence="6" key="1">
    <citation type="submission" date="2025-08" db="UniProtKB">
        <authorList>
            <consortium name="Ensembl"/>
        </authorList>
    </citation>
    <scope>IDENTIFICATION</scope>
</reference>
<dbReference type="PROSITE" id="PS50177">
    <property type="entry name" value="NTF2_DOMAIN"/>
    <property type="match status" value="1"/>
</dbReference>
<evidence type="ECO:0000313" key="7">
    <source>
        <dbReference type="Proteomes" id="UP001108240"/>
    </source>
</evidence>
<dbReference type="GeneTree" id="ENSGT00940000156381"/>
<keyword evidence="7" id="KW-1185">Reference proteome</keyword>
<protein>
    <submittedName>
        <fullName evidence="6">Nuclear transport factor 2-like export factor 2</fullName>
    </submittedName>
</protein>
<dbReference type="Pfam" id="PF02136">
    <property type="entry name" value="NTF2"/>
    <property type="match status" value="1"/>
</dbReference>
<evidence type="ECO:0000313" key="6">
    <source>
        <dbReference type="Ensembl" id="ENSCCRP00000086231.2"/>
    </source>
</evidence>
<sequence length="180" mass="20830">MQTRKSNPITKRRKQFGSQFLRTQIFGWRSVKCTFSSMASTVDFRTLVDQSCRYSDEFVNIYYDCIDKRRRNLTRLYLDKATLVWNGNAVTGRDALSEFFESLPSSEFQVQSLDCQPVHEQATQGQTTLLVVTAGSVKFDGNKQRYFNQNFLLTAQASPNSDQPVWKIASDCFRFQDWAN</sequence>
<dbReference type="AlphaFoldDB" id="A0A8C1F284"/>
<comment type="subcellular location">
    <subcellularLocation>
        <location evidence="1">Nucleus</location>
    </subcellularLocation>
</comment>
<dbReference type="Gene3D" id="3.10.450.50">
    <property type="match status" value="1"/>
</dbReference>
<keyword evidence="4" id="KW-0539">Nucleus</keyword>
<name>A0A8C1F284_CYPCA</name>
<dbReference type="InterPro" id="IPR018222">
    <property type="entry name" value="Nuclear_transport_factor_2_euk"/>
</dbReference>
<dbReference type="InterPro" id="IPR002075">
    <property type="entry name" value="NTF2_dom"/>
</dbReference>
<feature type="domain" description="NTF2" evidence="5">
    <location>
        <begin position="54"/>
        <end position="175"/>
    </location>
</feature>
<dbReference type="InterPro" id="IPR045875">
    <property type="entry name" value="NTF2"/>
</dbReference>
<organism evidence="6 7">
    <name type="scientific">Cyprinus carpio carpio</name>
    <dbReference type="NCBI Taxonomy" id="630221"/>
    <lineage>
        <taxon>Eukaryota</taxon>
        <taxon>Metazoa</taxon>
        <taxon>Chordata</taxon>
        <taxon>Craniata</taxon>
        <taxon>Vertebrata</taxon>
        <taxon>Euteleostomi</taxon>
        <taxon>Actinopterygii</taxon>
        <taxon>Neopterygii</taxon>
        <taxon>Teleostei</taxon>
        <taxon>Ostariophysi</taxon>
        <taxon>Cypriniformes</taxon>
        <taxon>Cyprinidae</taxon>
        <taxon>Cyprininae</taxon>
        <taxon>Cyprinus</taxon>
    </lineage>
</organism>
<evidence type="ECO:0000256" key="2">
    <source>
        <dbReference type="ARBA" id="ARBA00022448"/>
    </source>
</evidence>
<dbReference type="Proteomes" id="UP001108240">
    <property type="component" value="Unplaced"/>
</dbReference>